<protein>
    <submittedName>
        <fullName evidence="7">Extracellular exo-alpha-(1-&gt;5)-L-arabinofuranosidase</fullName>
        <ecNumber evidence="7">3.2.1.55</ecNumber>
    </submittedName>
</protein>
<dbReference type="Gene3D" id="2.115.10.20">
    <property type="entry name" value="Glycosyl hydrolase domain, family 43"/>
    <property type="match status" value="2"/>
</dbReference>
<dbReference type="PANTHER" id="PTHR43817">
    <property type="entry name" value="GLYCOSYL HYDROLASE"/>
    <property type="match status" value="1"/>
</dbReference>
<dbReference type="InterPro" id="IPR023296">
    <property type="entry name" value="Glyco_hydro_beta-prop_sf"/>
</dbReference>
<keyword evidence="2" id="KW-0732">Signal</keyword>
<dbReference type="GO" id="GO:0000272">
    <property type="term" value="P:polysaccharide catabolic process"/>
    <property type="evidence" value="ECO:0007669"/>
    <property type="project" value="InterPro"/>
</dbReference>
<dbReference type="InterPro" id="IPR013320">
    <property type="entry name" value="ConA-like_dom_sf"/>
</dbReference>
<dbReference type="Pfam" id="PF07532">
    <property type="entry name" value="Big_4"/>
    <property type="match status" value="1"/>
</dbReference>
<sequence>MKKKLSILLLISIVVWIIIGGPFLSATGSGVTILGYEDQIIETAKSMLTIPNSNDIRGNITLPTKLNVNGNIVNISWTSDKPHVINTNEIQNSNYYSTPPGVVTRQAADTDVTLTAFLSYGMSTGTVNIKVKVKAKPVPVKESDYKGYLFAYFSGANRPDAEQIYFAASEDGLFWTELNKNNPVLVSNVGDKGVRDPFIIRSPEGDKFYMVATDLRIANGAGWTAAQRSGSKCVVVWESNDLVNWSKERLVKVARDDAGCTWAPEIVYDDITGEYVLFWASRVAQDNYAKQRIYMAKTRDFYTFTEPVLWIEKSHDVIDTTVIKHNGMYYRFSKNESNKTIFIEKASQFLSNNYQQVFSQSVGSLSGVEGPAVFKFNGENKWCLLLDDYGGSGYFPMVTHDISTGEFTKLSPSQYSLPSAPRHGTVIQITQSEYDAVMEKWAGRQKPQKDPVLEYKFDERLSGRTIVDTSGNNNTGTLNGNATYVMDRKKNSQVLYLDGTSGTFAAFPQGFFDGMSTMTISMDIKPVTVSGNFFTFTIGKDNVKYMFLRTRDTEIRNAITLNSYGSEQDAKITTAPIANKWMNIKLVITPRTMAIYKDGYLLGKNNNISISVSNLGSDLLAYLGKSFYSADLYFKGYFDNVKVYNRALSQEEIEKEFGIKNEAIKIISAEDVVIKINKGEEIKLPSRVNVKYSNGTSGTARVVWDSFDEKELLNSGSITVEGTLYNNEYNNPLILNRADPFIYRHTDGYYYFTASYMDASSGRNNVGMYQYDRIVIRRAKTIEGLSSAEEKVIYTKAPLEGNKSPHVWAPEIHFIDGDWYIYYATTASNTDVWQIRPHVLKCPGNLDPMVKSNWQDLGQMRKVNPSDMAFRGFSLDATVFEHKGVRYLVWAQNDPYSNLYIARMVDPITIDNAVKIAEPVYDWEKQGHQVNEGAAVIKRNGKIFLTYSASATDASYCVGLLTADENSNLLNPDSWVKKPEPIMWSNASTGQYGPGHNSFTVSEDGVDDIIVYHARREERYISNNYEPLYDAGRHTRIQKLYWNPDGTPYFGIPAPDGKVVSQIKVSAKIINEMQTGIKGDINGDGEVDSRDCAMLTRHLLNITELSEKVHFNADVTGDGVIDSRDYSLMIRFILGVIPSL</sequence>
<keyword evidence="3 7" id="KW-0378">Hydrolase</keyword>
<dbReference type="EMBL" id="CP025197">
    <property type="protein sequence ID" value="AUG57492.1"/>
    <property type="molecule type" value="Genomic_DNA"/>
</dbReference>
<dbReference type="Gene3D" id="1.10.1330.10">
    <property type="entry name" value="Dockerin domain"/>
    <property type="match status" value="1"/>
</dbReference>
<comment type="similarity">
    <text evidence="1">Belongs to the glycosyl hydrolase 43 family.</text>
</comment>
<dbReference type="AlphaFoldDB" id="A0A2K9E142"/>
<dbReference type="PROSITE" id="PS00448">
    <property type="entry name" value="CLOS_CELLULOSOME_RPT"/>
    <property type="match status" value="1"/>
</dbReference>
<dbReference type="Proteomes" id="UP000233534">
    <property type="component" value="Chromosome"/>
</dbReference>
<gene>
    <name evidence="7" type="ORF">HVS_07905</name>
</gene>
<dbReference type="SUPFAM" id="SSF63446">
    <property type="entry name" value="Type I dockerin domain"/>
    <property type="match status" value="1"/>
</dbReference>
<dbReference type="PROSITE" id="PS51766">
    <property type="entry name" value="DOCKERIN"/>
    <property type="match status" value="1"/>
</dbReference>
<dbReference type="SUPFAM" id="SSF49899">
    <property type="entry name" value="Concanavalin A-like lectins/glucanases"/>
    <property type="match status" value="1"/>
</dbReference>
<dbReference type="EC" id="3.2.1.55" evidence="7"/>
<dbReference type="Pfam" id="PF04616">
    <property type="entry name" value="Glyco_hydro_43"/>
    <property type="match status" value="2"/>
</dbReference>
<dbReference type="PANTHER" id="PTHR43817:SF1">
    <property type="entry name" value="HYDROLASE, FAMILY 43, PUTATIVE (AFU_ORTHOLOGUE AFUA_3G01660)-RELATED"/>
    <property type="match status" value="1"/>
</dbReference>
<accession>A0A2K9E142</accession>
<reference evidence="7 8" key="1">
    <citation type="submission" date="2017-12" db="EMBL/GenBank/DDBJ databases">
        <title>Complete genome sequence of Herbivorax saccincola GGR1, a novel Cellulosome-producing hydrolytic bacterium in a thermophilic biogas plant, established by Illumina and Nanopore MinION sequencing.</title>
        <authorList>
            <person name="Pechtl A."/>
            <person name="Ruckert C."/>
            <person name="Koeck D.E."/>
            <person name="Maus I."/>
            <person name="Winkler A."/>
            <person name="Kalinowski J."/>
            <person name="Puhler A."/>
            <person name="Schwarz W.W."/>
            <person name="Zverlov V.V."/>
            <person name="Schluter A."/>
            <person name="Liebl W."/>
        </authorList>
    </citation>
    <scope>NUCLEOTIDE SEQUENCE [LARGE SCALE GENOMIC DNA]</scope>
    <source>
        <strain evidence="8">SR1</strain>
    </source>
</reference>
<evidence type="ECO:0000256" key="1">
    <source>
        <dbReference type="ARBA" id="ARBA00009865"/>
    </source>
</evidence>
<dbReference type="KEGG" id="hsc:HVS_07905"/>
<keyword evidence="4 7" id="KW-0326">Glycosidase</keyword>
<dbReference type="InterPro" id="IPR011081">
    <property type="entry name" value="Big_4"/>
</dbReference>
<dbReference type="InterPro" id="IPR002105">
    <property type="entry name" value="Dockerin_1_rpt"/>
</dbReference>
<dbReference type="InterPro" id="IPR006710">
    <property type="entry name" value="Glyco_hydro_43"/>
</dbReference>
<dbReference type="Gene3D" id="2.60.120.200">
    <property type="match status" value="1"/>
</dbReference>
<evidence type="ECO:0000313" key="7">
    <source>
        <dbReference type="EMBL" id="AUG57492.1"/>
    </source>
</evidence>
<evidence type="ECO:0000313" key="8">
    <source>
        <dbReference type="Proteomes" id="UP000233534"/>
    </source>
</evidence>
<evidence type="ECO:0000256" key="5">
    <source>
        <dbReference type="PIRSR" id="PIRSR606710-2"/>
    </source>
</evidence>
<dbReference type="InterPro" id="IPR046780">
    <property type="entry name" value="aBig_2"/>
</dbReference>
<evidence type="ECO:0000259" key="6">
    <source>
        <dbReference type="PROSITE" id="PS51766"/>
    </source>
</evidence>
<feature type="site" description="Important for catalytic activity, responsible for pKa modulation of the active site Glu and correct orientation of both the proton donor and substrate" evidence="5">
    <location>
        <position position="876"/>
    </location>
</feature>
<keyword evidence="8" id="KW-1185">Reference proteome</keyword>
<dbReference type="Pfam" id="PF00404">
    <property type="entry name" value="Dockerin_1"/>
    <property type="match status" value="1"/>
</dbReference>
<organism evidence="7 8">
    <name type="scientific">Acetivibrio saccincola</name>
    <dbReference type="NCBI Taxonomy" id="1677857"/>
    <lineage>
        <taxon>Bacteria</taxon>
        <taxon>Bacillati</taxon>
        <taxon>Bacillota</taxon>
        <taxon>Clostridia</taxon>
        <taxon>Eubacteriales</taxon>
        <taxon>Oscillospiraceae</taxon>
        <taxon>Acetivibrio</taxon>
    </lineage>
</organism>
<evidence type="ECO:0000256" key="4">
    <source>
        <dbReference type="ARBA" id="ARBA00023295"/>
    </source>
</evidence>
<dbReference type="InterPro" id="IPR016134">
    <property type="entry name" value="Dockerin_dom"/>
</dbReference>
<evidence type="ECO:0000256" key="3">
    <source>
        <dbReference type="ARBA" id="ARBA00022801"/>
    </source>
</evidence>
<dbReference type="Pfam" id="PF13385">
    <property type="entry name" value="Laminin_G_3"/>
    <property type="match status" value="1"/>
</dbReference>
<feature type="domain" description="Dockerin" evidence="6">
    <location>
        <begin position="1074"/>
        <end position="1140"/>
    </location>
</feature>
<dbReference type="SUPFAM" id="SSF75005">
    <property type="entry name" value="Arabinanase/levansucrase/invertase"/>
    <property type="match status" value="2"/>
</dbReference>
<dbReference type="Pfam" id="PF20578">
    <property type="entry name" value="aBig_2"/>
    <property type="match status" value="1"/>
</dbReference>
<dbReference type="CDD" id="cd08983">
    <property type="entry name" value="GH43_Bt3655-like"/>
    <property type="match status" value="1"/>
</dbReference>
<dbReference type="InterPro" id="IPR036439">
    <property type="entry name" value="Dockerin_dom_sf"/>
</dbReference>
<dbReference type="RefSeq" id="WP_101300898.1">
    <property type="nucleotide sequence ID" value="NZ_CP025197.1"/>
</dbReference>
<name>A0A2K9E142_9FIRM</name>
<evidence type="ECO:0000256" key="2">
    <source>
        <dbReference type="ARBA" id="ARBA00022729"/>
    </source>
</evidence>
<dbReference type="CDD" id="cd14256">
    <property type="entry name" value="Dockerin_I"/>
    <property type="match status" value="1"/>
</dbReference>
<proteinExistence type="inferred from homology"/>
<dbReference type="GO" id="GO:0046556">
    <property type="term" value="F:alpha-L-arabinofuranosidase activity"/>
    <property type="evidence" value="ECO:0007669"/>
    <property type="project" value="UniProtKB-EC"/>
</dbReference>